<feature type="compositionally biased region" description="Polar residues" evidence="1">
    <location>
        <begin position="267"/>
        <end position="283"/>
    </location>
</feature>
<feature type="region of interest" description="Disordered" evidence="1">
    <location>
        <begin position="260"/>
        <end position="347"/>
    </location>
</feature>
<protein>
    <submittedName>
        <fullName evidence="2">Uncharacterized protein</fullName>
    </submittedName>
</protein>
<organism evidence="2 3">
    <name type="scientific">Parendozoicomonas callyspongiae</name>
    <dbReference type="NCBI Taxonomy" id="2942213"/>
    <lineage>
        <taxon>Bacteria</taxon>
        <taxon>Pseudomonadati</taxon>
        <taxon>Pseudomonadota</taxon>
        <taxon>Gammaproteobacteria</taxon>
        <taxon>Oceanospirillales</taxon>
        <taxon>Endozoicomonadaceae</taxon>
        <taxon>Parendozoicomonas</taxon>
    </lineage>
</organism>
<dbReference type="Proteomes" id="UP001203338">
    <property type="component" value="Unassembled WGS sequence"/>
</dbReference>
<accession>A0ABT0PIU9</accession>
<evidence type="ECO:0000313" key="3">
    <source>
        <dbReference type="Proteomes" id="UP001203338"/>
    </source>
</evidence>
<gene>
    <name evidence="2" type="ORF">M3P05_14615</name>
</gene>
<dbReference type="RefSeq" id="WP_249700552.1">
    <property type="nucleotide sequence ID" value="NZ_JAMFLX010000021.1"/>
</dbReference>
<keyword evidence="3" id="KW-1185">Reference proteome</keyword>
<dbReference type="EMBL" id="JAMFLX010000021">
    <property type="protein sequence ID" value="MCL6271156.1"/>
    <property type="molecule type" value="Genomic_DNA"/>
</dbReference>
<feature type="compositionally biased region" description="Low complexity" evidence="1">
    <location>
        <begin position="292"/>
        <end position="302"/>
    </location>
</feature>
<sequence>MQNQVTQIPKDAFPPVRTGQTKPAELALVRSSWGRKISIEIDNPVAVKDRILHTGVGLKALKGFTRCRSYDETHSMKPNGRDHENRLLYRHAAFSSPKYILKRAQLLANLQKDYNNGNPRMEWYLDELEELYTDAACEFGGASRALIRDYAKAALLASRQFCNAGLLTESYHLFYSSMRSIADYMDLEAVPLPIRQHYVFLSRQYLFHLDYMVRNLRASGDDAAAQYLKEQTRSIQADLYRNFDLNVDAKGKVHPIDAVLSEDTAESDQVSSETPQTETTDQISTDRDTVYEPEPALILPEIEALEQEQQQEKQREQQREEQQDSIPSDTDDLFDESQIIAAKKIKT</sequence>
<name>A0ABT0PIU9_9GAMM</name>
<reference evidence="2 3" key="1">
    <citation type="submission" date="2022-05" db="EMBL/GenBank/DDBJ databases">
        <authorList>
            <person name="Park J.-S."/>
        </authorList>
    </citation>
    <scope>NUCLEOTIDE SEQUENCE [LARGE SCALE GENOMIC DNA]</scope>
    <source>
        <strain evidence="2 3">2012CJ34-2</strain>
    </source>
</reference>
<evidence type="ECO:0000256" key="1">
    <source>
        <dbReference type="SAM" id="MobiDB-lite"/>
    </source>
</evidence>
<proteinExistence type="predicted"/>
<feature type="compositionally biased region" description="Basic and acidic residues" evidence="1">
    <location>
        <begin position="310"/>
        <end position="322"/>
    </location>
</feature>
<evidence type="ECO:0000313" key="2">
    <source>
        <dbReference type="EMBL" id="MCL6271156.1"/>
    </source>
</evidence>
<comment type="caution">
    <text evidence="2">The sequence shown here is derived from an EMBL/GenBank/DDBJ whole genome shotgun (WGS) entry which is preliminary data.</text>
</comment>